<dbReference type="Proteomes" id="UP000789405">
    <property type="component" value="Unassembled WGS sequence"/>
</dbReference>
<feature type="region of interest" description="Disordered" evidence="1">
    <location>
        <begin position="252"/>
        <end position="333"/>
    </location>
</feature>
<feature type="compositionally biased region" description="Polar residues" evidence="1">
    <location>
        <begin position="255"/>
        <end position="321"/>
    </location>
</feature>
<keyword evidence="3" id="KW-1185">Reference proteome</keyword>
<gene>
    <name evidence="2" type="ORF">DERYTH_LOCUS9044</name>
</gene>
<dbReference type="AlphaFoldDB" id="A0A9N9GTM6"/>
<proteinExistence type="predicted"/>
<evidence type="ECO:0000256" key="1">
    <source>
        <dbReference type="SAM" id="MobiDB-lite"/>
    </source>
</evidence>
<organism evidence="2 3">
    <name type="scientific">Dentiscutata erythropus</name>
    <dbReference type="NCBI Taxonomy" id="1348616"/>
    <lineage>
        <taxon>Eukaryota</taxon>
        <taxon>Fungi</taxon>
        <taxon>Fungi incertae sedis</taxon>
        <taxon>Mucoromycota</taxon>
        <taxon>Glomeromycotina</taxon>
        <taxon>Glomeromycetes</taxon>
        <taxon>Diversisporales</taxon>
        <taxon>Gigasporaceae</taxon>
        <taxon>Dentiscutata</taxon>
    </lineage>
</organism>
<sequence>MQNVDVETIIIFVCNNLRPSDLAMACVCKTFKSILDENIIPLAGEIWRNSRNKIIIFRKMEPPSTMNRKTFTRLLTVENSCQFCQTKETFKLYWIPGVRSCEKCTKELLAIVQQLRKLPMCPSFRNHQFLTTLIKEAEQLNAAVTVAPNFLEPDGAIKTVSGYTLLDISNKIDMQCISLSKAKCRIPKTSINQRNDCPCKPTVRLILESYRTDSQFGPEYLESSISNFFDSEIHENVRVAAQTVIRRNVIPSLPPRQQLTPLNQTAGARPLNQTGRTSNNDQQNSRRISVNYDSLPMQSNPLVQSTQQDLPVSEPRQQIPPTSALKPSDQRTTIDNPKKLRMWLYLSALPNFEKAIQNRNADLGFPNSPHFKELPEKLATPLCNSINFDELKDCYYLSNRLLKIEPSGRNLFNLLL</sequence>
<protein>
    <submittedName>
        <fullName evidence="2">14441_t:CDS:1</fullName>
    </submittedName>
</protein>
<accession>A0A9N9GTM6</accession>
<reference evidence="2" key="1">
    <citation type="submission" date="2021-06" db="EMBL/GenBank/DDBJ databases">
        <authorList>
            <person name="Kallberg Y."/>
            <person name="Tangrot J."/>
            <person name="Rosling A."/>
        </authorList>
    </citation>
    <scope>NUCLEOTIDE SEQUENCE</scope>
    <source>
        <strain evidence="2">MA453B</strain>
    </source>
</reference>
<evidence type="ECO:0000313" key="2">
    <source>
        <dbReference type="EMBL" id="CAG8628950.1"/>
    </source>
</evidence>
<comment type="caution">
    <text evidence="2">The sequence shown here is derived from an EMBL/GenBank/DDBJ whole genome shotgun (WGS) entry which is preliminary data.</text>
</comment>
<name>A0A9N9GTM6_9GLOM</name>
<dbReference type="EMBL" id="CAJVPY010004822">
    <property type="protein sequence ID" value="CAG8628950.1"/>
    <property type="molecule type" value="Genomic_DNA"/>
</dbReference>
<dbReference type="OrthoDB" id="2021145at2759"/>
<evidence type="ECO:0000313" key="3">
    <source>
        <dbReference type="Proteomes" id="UP000789405"/>
    </source>
</evidence>